<feature type="transmembrane region" description="Helical" evidence="6">
    <location>
        <begin position="204"/>
        <end position="226"/>
    </location>
</feature>
<evidence type="ECO:0000313" key="7">
    <source>
        <dbReference type="EMBL" id="WLR44323.1"/>
    </source>
</evidence>
<keyword evidence="2" id="KW-1003">Cell membrane</keyword>
<evidence type="ECO:0000256" key="1">
    <source>
        <dbReference type="ARBA" id="ARBA00004651"/>
    </source>
</evidence>
<feature type="transmembrane region" description="Helical" evidence="6">
    <location>
        <begin position="347"/>
        <end position="367"/>
    </location>
</feature>
<gene>
    <name evidence="7" type="ORF">LC087_11880</name>
</gene>
<dbReference type="InterPro" id="IPR002797">
    <property type="entry name" value="Polysacc_synth"/>
</dbReference>
<feature type="transmembrane region" description="Helical" evidence="6">
    <location>
        <begin position="137"/>
        <end position="159"/>
    </location>
</feature>
<feature type="transmembrane region" description="Helical" evidence="6">
    <location>
        <begin position="373"/>
        <end position="393"/>
    </location>
</feature>
<dbReference type="RefSeq" id="WP_226542238.1">
    <property type="nucleotide sequence ID" value="NZ_CP129013.1"/>
</dbReference>
<feature type="transmembrane region" description="Helical" evidence="6">
    <location>
        <begin position="165"/>
        <end position="183"/>
    </location>
</feature>
<dbReference type="PANTHER" id="PTHR30250">
    <property type="entry name" value="PST FAMILY PREDICTED COLANIC ACID TRANSPORTER"/>
    <property type="match status" value="1"/>
</dbReference>
<keyword evidence="4 6" id="KW-1133">Transmembrane helix</keyword>
<feature type="transmembrane region" description="Helical" evidence="6">
    <location>
        <begin position="66"/>
        <end position="92"/>
    </location>
</feature>
<feature type="transmembrane region" description="Helical" evidence="6">
    <location>
        <begin position="232"/>
        <end position="251"/>
    </location>
</feature>
<keyword evidence="3 6" id="KW-0812">Transmembrane</keyword>
<accession>A0ABY9K0T4</accession>
<reference evidence="7 8" key="1">
    <citation type="submission" date="2023-06" db="EMBL/GenBank/DDBJ databases">
        <title>Five Gram-positive bacteria isolated from mangrove sediments in Shenzhen, Guangdong, China.</title>
        <authorList>
            <person name="Yu S."/>
            <person name="Zheng W."/>
            <person name="Huang Y."/>
        </authorList>
    </citation>
    <scope>NUCLEOTIDE SEQUENCE [LARGE SCALE GENOMIC DNA]</scope>
    <source>
        <strain evidence="7 8">SaN35-3</strain>
    </source>
</reference>
<feature type="transmembrane region" description="Helical" evidence="6">
    <location>
        <begin position="31"/>
        <end position="54"/>
    </location>
</feature>
<dbReference type="InterPro" id="IPR050833">
    <property type="entry name" value="Poly_Biosynth_Transport"/>
</dbReference>
<feature type="transmembrane region" description="Helical" evidence="6">
    <location>
        <begin position="104"/>
        <end position="125"/>
    </location>
</feature>
<evidence type="ECO:0000256" key="5">
    <source>
        <dbReference type="ARBA" id="ARBA00023136"/>
    </source>
</evidence>
<dbReference type="PANTHER" id="PTHR30250:SF11">
    <property type="entry name" value="O-ANTIGEN TRANSPORTER-RELATED"/>
    <property type="match status" value="1"/>
</dbReference>
<evidence type="ECO:0000256" key="3">
    <source>
        <dbReference type="ARBA" id="ARBA00022692"/>
    </source>
</evidence>
<keyword evidence="8" id="KW-1185">Reference proteome</keyword>
<feature type="transmembrane region" description="Helical" evidence="6">
    <location>
        <begin position="7"/>
        <end position="25"/>
    </location>
</feature>
<proteinExistence type="predicted"/>
<evidence type="ECO:0000256" key="6">
    <source>
        <dbReference type="SAM" id="Phobius"/>
    </source>
</evidence>
<sequence length="407" mass="46476">MFTIANIFNASIPFLLLPVLTRYLSPEEFGVYSMFKVFVGLVFSVIGIGINGAITRMYYEKDDIDFPSYIGNSVILVTISTTIIFLLFAVAPDFISSISSLPNSWIWLIIVTSYGKVLFQLILVVWQVKFRPISFGLFQVSQTVINFAISLVFVISLYMGWKGPILAEAISFGLFGLFSLLFLRKNKSLSFNLNKQYMKHALKFGIPLIPHVLGMYIITASDRFFINNMVGVYEVGIYATGYQVGMILMILQDSFNKAWVPWLFERLKENDFEFKRKIVKITYVYFVTILFIAFILSLLSPWLLSFLVGEEYRNASVYIAWLAFGYAFNGMYKMVTNYIFYVEKTIYLAYVTGVTAIINIGLNFLLIKMNGAVGASQATMIAYMISFILTWLISSRAFKMPWLPNKN</sequence>
<organism evidence="7 8">
    <name type="scientific">Bacillus carboniphilus</name>
    <dbReference type="NCBI Taxonomy" id="86663"/>
    <lineage>
        <taxon>Bacteria</taxon>
        <taxon>Bacillati</taxon>
        <taxon>Bacillota</taxon>
        <taxon>Bacilli</taxon>
        <taxon>Bacillales</taxon>
        <taxon>Bacillaceae</taxon>
        <taxon>Bacillus</taxon>
    </lineage>
</organism>
<keyword evidence="5 6" id="KW-0472">Membrane</keyword>
<feature type="transmembrane region" description="Helical" evidence="6">
    <location>
        <begin position="283"/>
        <end position="303"/>
    </location>
</feature>
<dbReference type="EMBL" id="CP129013">
    <property type="protein sequence ID" value="WLR44323.1"/>
    <property type="molecule type" value="Genomic_DNA"/>
</dbReference>
<dbReference type="CDD" id="cd13128">
    <property type="entry name" value="MATE_Wzx_like"/>
    <property type="match status" value="1"/>
</dbReference>
<evidence type="ECO:0000313" key="8">
    <source>
        <dbReference type="Proteomes" id="UP001197974"/>
    </source>
</evidence>
<evidence type="ECO:0000256" key="4">
    <source>
        <dbReference type="ARBA" id="ARBA00022989"/>
    </source>
</evidence>
<comment type="subcellular location">
    <subcellularLocation>
        <location evidence="1">Cell membrane</location>
        <topology evidence="1">Multi-pass membrane protein</topology>
    </subcellularLocation>
</comment>
<dbReference type="Proteomes" id="UP001197974">
    <property type="component" value="Chromosome"/>
</dbReference>
<evidence type="ECO:0000256" key="2">
    <source>
        <dbReference type="ARBA" id="ARBA00022475"/>
    </source>
</evidence>
<name>A0ABY9K0T4_9BACI</name>
<protein>
    <submittedName>
        <fullName evidence="7">Flippase</fullName>
    </submittedName>
</protein>
<feature type="transmembrane region" description="Helical" evidence="6">
    <location>
        <begin position="315"/>
        <end position="335"/>
    </location>
</feature>
<dbReference type="Pfam" id="PF01943">
    <property type="entry name" value="Polysacc_synt"/>
    <property type="match status" value="1"/>
</dbReference>